<dbReference type="PROSITE" id="PS51011">
    <property type="entry name" value="ARID"/>
    <property type="match status" value="1"/>
</dbReference>
<dbReference type="Gene3D" id="1.10.150.60">
    <property type="entry name" value="ARID DNA-binding domain"/>
    <property type="match status" value="1"/>
</dbReference>
<feature type="compositionally biased region" description="Low complexity" evidence="4">
    <location>
        <begin position="746"/>
        <end position="787"/>
    </location>
</feature>
<comment type="caution">
    <text evidence="6">The sequence shown here is derived from an EMBL/GenBank/DDBJ whole genome shotgun (WGS) entry which is preliminary data.</text>
</comment>
<evidence type="ECO:0000313" key="7">
    <source>
        <dbReference type="Proteomes" id="UP000603453"/>
    </source>
</evidence>
<evidence type="ECO:0000256" key="2">
    <source>
        <dbReference type="ARBA" id="ARBA00023163"/>
    </source>
</evidence>
<evidence type="ECO:0000313" key="6">
    <source>
        <dbReference type="EMBL" id="KAG2195700.1"/>
    </source>
</evidence>
<dbReference type="Proteomes" id="UP000603453">
    <property type="component" value="Unassembled WGS sequence"/>
</dbReference>
<dbReference type="GO" id="GO:0008270">
    <property type="term" value="F:zinc ion binding"/>
    <property type="evidence" value="ECO:0007669"/>
    <property type="project" value="InterPro"/>
</dbReference>
<dbReference type="Pfam" id="PF21816">
    <property type="entry name" value="Zap1_zf1"/>
    <property type="match status" value="1"/>
</dbReference>
<evidence type="ECO:0000256" key="1">
    <source>
        <dbReference type="ARBA" id="ARBA00023015"/>
    </source>
</evidence>
<dbReference type="InterPro" id="IPR048420">
    <property type="entry name" value="Zap1-like_Znf1"/>
</dbReference>
<evidence type="ECO:0000256" key="3">
    <source>
        <dbReference type="ARBA" id="ARBA00023242"/>
    </source>
</evidence>
<protein>
    <recommendedName>
        <fullName evidence="5">ARID domain-containing protein</fullName>
    </recommendedName>
</protein>
<dbReference type="SUPFAM" id="SSF46774">
    <property type="entry name" value="ARID-like"/>
    <property type="match status" value="1"/>
</dbReference>
<dbReference type="EMBL" id="JAEPRD010000164">
    <property type="protein sequence ID" value="KAG2195700.1"/>
    <property type="molecule type" value="Genomic_DNA"/>
</dbReference>
<accession>A0A8H7QP44</accession>
<reference evidence="6" key="1">
    <citation type="submission" date="2020-12" db="EMBL/GenBank/DDBJ databases">
        <title>Metabolic potential, ecology and presence of endohyphal bacteria is reflected in genomic diversity of Mucoromycotina.</title>
        <authorList>
            <person name="Muszewska A."/>
            <person name="Okrasinska A."/>
            <person name="Steczkiewicz K."/>
            <person name="Drgas O."/>
            <person name="Orlowska M."/>
            <person name="Perlinska-Lenart U."/>
            <person name="Aleksandrzak-Piekarczyk T."/>
            <person name="Szatraj K."/>
            <person name="Zielenkiewicz U."/>
            <person name="Pilsyk S."/>
            <person name="Malc E."/>
            <person name="Mieczkowski P."/>
            <person name="Kruszewska J.S."/>
            <person name="Biernat P."/>
            <person name="Pawlowska J."/>
        </authorList>
    </citation>
    <scope>NUCLEOTIDE SEQUENCE</scope>
    <source>
        <strain evidence="6">WA0000017839</strain>
    </source>
</reference>
<dbReference type="AlphaFoldDB" id="A0A8H7QP44"/>
<keyword evidence="3" id="KW-0539">Nucleus</keyword>
<dbReference type="GO" id="GO:0016586">
    <property type="term" value="C:RSC-type complex"/>
    <property type="evidence" value="ECO:0007669"/>
    <property type="project" value="TreeGrafter"/>
</dbReference>
<feature type="region of interest" description="Disordered" evidence="4">
    <location>
        <begin position="528"/>
        <end position="557"/>
    </location>
</feature>
<feature type="region of interest" description="Disordered" evidence="4">
    <location>
        <begin position="745"/>
        <end position="787"/>
    </location>
</feature>
<organism evidence="6 7">
    <name type="scientific">Mucor saturninus</name>
    <dbReference type="NCBI Taxonomy" id="64648"/>
    <lineage>
        <taxon>Eukaryota</taxon>
        <taxon>Fungi</taxon>
        <taxon>Fungi incertae sedis</taxon>
        <taxon>Mucoromycota</taxon>
        <taxon>Mucoromycotina</taxon>
        <taxon>Mucoromycetes</taxon>
        <taxon>Mucorales</taxon>
        <taxon>Mucorineae</taxon>
        <taxon>Mucoraceae</taxon>
        <taxon>Mucor</taxon>
    </lineage>
</organism>
<gene>
    <name evidence="6" type="ORF">INT47_012921</name>
</gene>
<evidence type="ECO:0000259" key="5">
    <source>
        <dbReference type="PROSITE" id="PS51011"/>
    </source>
</evidence>
<feature type="compositionally biased region" description="Low complexity" evidence="4">
    <location>
        <begin position="528"/>
        <end position="547"/>
    </location>
</feature>
<sequence>MTRLRDTIDRTPEYVNFIKELKQFHVMKGTTLQAEPVLGGRRLDLYKIFQVVAASGGFDEVTKNRGWKQVGDIFQFPSTCTNSAYILKGVYIRNLLGWEEEKLWSKDWQPPKELLGPGAHKSSTLAGKAYKVAVTTKKPAMKSPSKKKKSVDLSYSNPLLFDFSNMDMDPPIYATTQDQLKHENHLNHPTPTAAAAVAAATSTVTDGNTFNEKDRILFALQFGQRCDVDWALDEIVHMSFECPEKLELTESPFLLQLLLSLAQPCLTSHAADHALPSSATDTLNDMMNTSQTEHVKIEPSVSSKSTEMVTDDFSIMVPLLIGEINGGEAAMGGTLEIILKVLHILRNFSFLATYIPILAKHGSVKEMLVQGLETSMSTGHVELGRHSMDVLENIAAHMALVSEKDPCLHCVHTLVAAHDRYLVIGSIRTLTWFTMNRANHAFLESSPVMARIAQMLLSNDEELVGTALEYIYQHTRTSLQSRSQFLTSPHSSAYIGLLISLLMTKSKYFCSRFIQDDLLPSTTTATTTTTTNNNSNNNNNNSTTTATGNGGGGFLQQDQPVVPRVPDLTVYQKLDEPFRCLGWLKDKFQVADRSSVLSLDDIYLLYEARFGLEKALKMRDFYTVMKIAFPKASTTSEAKPLLASPGQSSPVVEGLNILGIQIKMSILQDRPQVSCKWAHCSLLFDDTFTLQRHVLHDHMVATANDDYACHWSHCTQEEQLFPTKDDWISHLRTHFFNGIGESCCNSPVQSPEPSLSSSPSTPTSNISSSNSSSMHTPQSSNVNGGVSSPVLSHPLTVDVSDIQGIALVASHLLVWLSKDPQSTTYFIPYEKELTTIAEQRPKLASHIWSICSNFKHSSSTATKLTC</sequence>
<feature type="domain" description="ARID" evidence="5">
    <location>
        <begin position="11"/>
        <end position="103"/>
    </location>
</feature>
<proteinExistence type="predicted"/>
<dbReference type="Gene3D" id="3.30.160.60">
    <property type="entry name" value="Classic Zinc Finger"/>
    <property type="match status" value="1"/>
</dbReference>
<dbReference type="OrthoDB" id="338531at2759"/>
<dbReference type="Pfam" id="PF01388">
    <property type="entry name" value="ARID"/>
    <property type="match status" value="1"/>
</dbReference>
<dbReference type="PANTHER" id="PTHR22970:SF14">
    <property type="entry name" value="AT-RICH INTERACTIVE DOMAIN-CONTAINING PROTEIN 2"/>
    <property type="match status" value="1"/>
</dbReference>
<dbReference type="InterPro" id="IPR001606">
    <property type="entry name" value="ARID_dom"/>
</dbReference>
<dbReference type="InterPro" id="IPR036431">
    <property type="entry name" value="ARID_dom_sf"/>
</dbReference>
<dbReference type="CDD" id="cd16100">
    <property type="entry name" value="ARID"/>
    <property type="match status" value="1"/>
</dbReference>
<dbReference type="InterPro" id="IPR013087">
    <property type="entry name" value="Znf_C2H2_type"/>
</dbReference>
<keyword evidence="7" id="KW-1185">Reference proteome</keyword>
<evidence type="ECO:0000256" key="4">
    <source>
        <dbReference type="SAM" id="MobiDB-lite"/>
    </source>
</evidence>
<dbReference type="InterPro" id="IPR052406">
    <property type="entry name" value="Chromatin_Remodeling_Comp"/>
</dbReference>
<keyword evidence="2" id="KW-0804">Transcription</keyword>
<dbReference type="PANTHER" id="PTHR22970">
    <property type="entry name" value="AT-RICH INTERACTIVE DOMAIN-CONTAINING PROTEIN 2"/>
    <property type="match status" value="1"/>
</dbReference>
<keyword evidence="1" id="KW-0805">Transcription regulation</keyword>
<dbReference type="SMART" id="SM00501">
    <property type="entry name" value="BRIGHT"/>
    <property type="match status" value="1"/>
</dbReference>
<dbReference type="SMART" id="SM00355">
    <property type="entry name" value="ZnF_C2H2"/>
    <property type="match status" value="2"/>
</dbReference>
<dbReference type="GO" id="GO:0003677">
    <property type="term" value="F:DNA binding"/>
    <property type="evidence" value="ECO:0007669"/>
    <property type="project" value="InterPro"/>
</dbReference>
<dbReference type="SMART" id="SM01014">
    <property type="entry name" value="ARID"/>
    <property type="match status" value="1"/>
</dbReference>
<name>A0A8H7QP44_9FUNG</name>